<evidence type="ECO:0000256" key="1">
    <source>
        <dbReference type="ARBA" id="ARBA00022741"/>
    </source>
</evidence>
<gene>
    <name evidence="5" type="ORF">SAMN04488519_102107</name>
</gene>
<evidence type="ECO:0000313" key="6">
    <source>
        <dbReference type="Proteomes" id="UP000199564"/>
    </source>
</evidence>
<dbReference type="Pfam" id="PF02682">
    <property type="entry name" value="CT_C_D"/>
    <property type="match status" value="1"/>
</dbReference>
<dbReference type="STRING" id="226506.SAMN04488519_102107"/>
<dbReference type="InterPro" id="IPR029000">
    <property type="entry name" value="Cyclophilin-like_dom_sf"/>
</dbReference>
<accession>A0A1I5C0A6</accession>
<keyword evidence="2" id="KW-0378">Hydrolase</keyword>
<dbReference type="NCBIfam" id="TIGR00370">
    <property type="entry name" value="5-oxoprolinase subunit PxpB"/>
    <property type="match status" value="1"/>
</dbReference>
<dbReference type="Proteomes" id="UP000199564">
    <property type="component" value="Unassembled WGS sequence"/>
</dbReference>
<dbReference type="GO" id="GO:0016787">
    <property type="term" value="F:hydrolase activity"/>
    <property type="evidence" value="ECO:0007669"/>
    <property type="project" value="UniProtKB-KW"/>
</dbReference>
<dbReference type="PANTHER" id="PTHR34698">
    <property type="entry name" value="5-OXOPROLINASE SUBUNIT B"/>
    <property type="match status" value="1"/>
</dbReference>
<evidence type="ECO:0000256" key="2">
    <source>
        <dbReference type="ARBA" id="ARBA00022801"/>
    </source>
</evidence>
<reference evidence="6" key="1">
    <citation type="submission" date="2016-10" db="EMBL/GenBank/DDBJ databases">
        <authorList>
            <person name="Varghese N."/>
            <person name="Submissions S."/>
        </authorList>
    </citation>
    <scope>NUCLEOTIDE SEQUENCE [LARGE SCALE GENOMIC DNA]</scope>
    <source>
        <strain evidence="6">DSM 15282</strain>
    </source>
</reference>
<dbReference type="SUPFAM" id="SSF50891">
    <property type="entry name" value="Cyclophilin-like"/>
    <property type="match status" value="1"/>
</dbReference>
<organism evidence="5 6">
    <name type="scientific">Algoriphagus ornithinivorans</name>
    <dbReference type="NCBI Taxonomy" id="226506"/>
    <lineage>
        <taxon>Bacteria</taxon>
        <taxon>Pseudomonadati</taxon>
        <taxon>Bacteroidota</taxon>
        <taxon>Cytophagia</taxon>
        <taxon>Cytophagales</taxon>
        <taxon>Cyclobacteriaceae</taxon>
        <taxon>Algoriphagus</taxon>
    </lineage>
</organism>
<keyword evidence="6" id="KW-1185">Reference proteome</keyword>
<dbReference type="GO" id="GO:0005524">
    <property type="term" value="F:ATP binding"/>
    <property type="evidence" value="ECO:0007669"/>
    <property type="project" value="UniProtKB-KW"/>
</dbReference>
<dbReference type="AlphaFoldDB" id="A0A1I5C0A6"/>
<feature type="domain" description="Carboxyltransferase" evidence="4">
    <location>
        <begin position="6"/>
        <end position="203"/>
    </location>
</feature>
<evidence type="ECO:0000313" key="5">
    <source>
        <dbReference type="EMBL" id="SFN80399.1"/>
    </source>
</evidence>
<dbReference type="Gene3D" id="2.40.100.10">
    <property type="entry name" value="Cyclophilin-like"/>
    <property type="match status" value="1"/>
</dbReference>
<dbReference type="RefSeq" id="WP_091649983.1">
    <property type="nucleotide sequence ID" value="NZ_FOVW01000002.1"/>
</dbReference>
<name>A0A1I5C0A6_9BACT</name>
<keyword evidence="3" id="KW-0067">ATP-binding</keyword>
<proteinExistence type="predicted"/>
<evidence type="ECO:0000256" key="3">
    <source>
        <dbReference type="ARBA" id="ARBA00022840"/>
    </source>
</evidence>
<dbReference type="SMART" id="SM00796">
    <property type="entry name" value="AHS1"/>
    <property type="match status" value="1"/>
</dbReference>
<dbReference type="InterPro" id="IPR010016">
    <property type="entry name" value="PxpB"/>
</dbReference>
<dbReference type="PANTHER" id="PTHR34698:SF2">
    <property type="entry name" value="5-OXOPROLINASE SUBUNIT B"/>
    <property type="match status" value="1"/>
</dbReference>
<dbReference type="InterPro" id="IPR003833">
    <property type="entry name" value="CT_C_D"/>
</dbReference>
<keyword evidence="1" id="KW-0547">Nucleotide-binding</keyword>
<dbReference type="EMBL" id="FOVW01000002">
    <property type="protein sequence ID" value="SFN80399.1"/>
    <property type="molecule type" value="Genomic_DNA"/>
</dbReference>
<protein>
    <submittedName>
        <fullName evidence="5">Inhibitor of KinA</fullName>
    </submittedName>
</protein>
<evidence type="ECO:0000259" key="4">
    <source>
        <dbReference type="SMART" id="SM00796"/>
    </source>
</evidence>
<sequence length="232" mass="26190">MVELTPSVFQIGPQYTEIKWSEQVSDSLLIKRLSLEKSLLKDLGNEIDDLRVAYQSIVVKWKNQFPEDQFQKLIKTTSTQRATLSDTVWKIPVCYGGQFGKDLLNLASEKKMSEEEIVQLHSQANYRIFFYGFLPGFMYLSGLDPILSTPRKSIPDRSIPSGSVAIGGDQTGVYPLESPGGWHIIGRSPIPFFTPSSIPPVWGKAGDLIQFNPISESEYERLKRNPKHPEQV</sequence>